<sequence>MRNPKTTKTSLFWSVWLVPRVPATVLMTLPPCSTQ</sequence>
<dbReference type="EMBL" id="LR031574">
    <property type="protein sequence ID" value="VDC96494.1"/>
    <property type="molecule type" value="Genomic_DNA"/>
</dbReference>
<reference evidence="2" key="1">
    <citation type="submission" date="2018-11" db="EMBL/GenBank/DDBJ databases">
        <authorList>
            <consortium name="Genoscope - CEA"/>
            <person name="William W."/>
        </authorList>
    </citation>
    <scope>NUCLEOTIDE SEQUENCE</scope>
</reference>
<keyword evidence="1" id="KW-0732">Signal</keyword>
<evidence type="ECO:0000256" key="1">
    <source>
        <dbReference type="SAM" id="SignalP"/>
    </source>
</evidence>
<protein>
    <submittedName>
        <fullName evidence="2">Uncharacterized protein</fullName>
    </submittedName>
</protein>
<dbReference type="AlphaFoldDB" id="A0A3P6BBG3"/>
<organism evidence="2">
    <name type="scientific">Brassica campestris</name>
    <name type="common">Field mustard</name>
    <dbReference type="NCBI Taxonomy" id="3711"/>
    <lineage>
        <taxon>Eukaryota</taxon>
        <taxon>Viridiplantae</taxon>
        <taxon>Streptophyta</taxon>
        <taxon>Embryophyta</taxon>
        <taxon>Tracheophyta</taxon>
        <taxon>Spermatophyta</taxon>
        <taxon>Magnoliopsida</taxon>
        <taxon>eudicotyledons</taxon>
        <taxon>Gunneridae</taxon>
        <taxon>Pentapetalae</taxon>
        <taxon>rosids</taxon>
        <taxon>malvids</taxon>
        <taxon>Brassicales</taxon>
        <taxon>Brassicaceae</taxon>
        <taxon>Brassiceae</taxon>
        <taxon>Brassica</taxon>
    </lineage>
</organism>
<gene>
    <name evidence="2" type="ORF">BRAA07T28549Z</name>
</gene>
<feature type="chain" id="PRO_5018264866" evidence="1">
    <location>
        <begin position="24"/>
        <end position="35"/>
    </location>
</feature>
<feature type="signal peptide" evidence="1">
    <location>
        <begin position="1"/>
        <end position="23"/>
    </location>
</feature>
<evidence type="ECO:0000313" key="2">
    <source>
        <dbReference type="EMBL" id="VDC96494.1"/>
    </source>
</evidence>
<proteinExistence type="predicted"/>
<name>A0A3P6BBG3_BRACM</name>
<accession>A0A3P6BBG3</accession>